<proteinExistence type="predicted"/>
<dbReference type="PANTHER" id="PTHR23119">
    <property type="entry name" value="DISCS LARGE"/>
    <property type="match status" value="1"/>
</dbReference>
<dbReference type="Proteomes" id="UP001519460">
    <property type="component" value="Unassembled WGS sequence"/>
</dbReference>
<keyword evidence="2" id="KW-0472">Membrane</keyword>
<dbReference type="AlphaFoldDB" id="A0ABD0KDS6"/>
<evidence type="ECO:0000313" key="4">
    <source>
        <dbReference type="EMBL" id="KAK7485306.1"/>
    </source>
</evidence>
<protein>
    <recommendedName>
        <fullName evidence="3">PDZ domain-containing protein</fullName>
    </recommendedName>
</protein>
<dbReference type="PANTHER" id="PTHR23119:SF51">
    <property type="entry name" value="DISKS LARGE 1 TUMOR SUPPRESSOR PROTEIN"/>
    <property type="match status" value="1"/>
</dbReference>
<dbReference type="SMART" id="SM00228">
    <property type="entry name" value="PDZ"/>
    <property type="match status" value="1"/>
</dbReference>
<gene>
    <name evidence="4" type="ORF">BaRGS_00023405</name>
</gene>
<dbReference type="Pfam" id="PF00595">
    <property type="entry name" value="PDZ"/>
    <property type="match status" value="1"/>
</dbReference>
<dbReference type="InterPro" id="IPR001478">
    <property type="entry name" value="PDZ"/>
</dbReference>
<reference evidence="4 5" key="1">
    <citation type="journal article" date="2023" name="Sci. Data">
        <title>Genome assembly of the Korean intertidal mud-creeper Batillaria attramentaria.</title>
        <authorList>
            <person name="Patra A.K."/>
            <person name="Ho P.T."/>
            <person name="Jun S."/>
            <person name="Lee S.J."/>
            <person name="Kim Y."/>
            <person name="Won Y.J."/>
        </authorList>
    </citation>
    <scope>NUCLEOTIDE SEQUENCE [LARGE SCALE GENOMIC DNA]</scope>
    <source>
        <strain evidence="4">Wonlab-2016</strain>
    </source>
</reference>
<dbReference type="CDD" id="cd10822">
    <property type="entry name" value="PDZ_TAX1BP3-like"/>
    <property type="match status" value="1"/>
</dbReference>
<sequence>MAGHTAGEPLECYSIPIVLEKEPELDQQGQPIYEPDGKQRYRCGFRIGGGIDQDPSQSPQGYPDKGIYVTYIHEHSPAARCGLQLHDKILQLNGKDFTVVTHKQAVENIRKKPVLKMLVYRKGMPQLQKQPGHVQTQFMAYQPPQHMQQFQPPPPQYDIQQQY</sequence>
<accession>A0ABD0KDS6</accession>
<dbReference type="GO" id="GO:0016020">
    <property type="term" value="C:membrane"/>
    <property type="evidence" value="ECO:0007669"/>
    <property type="project" value="UniProtKB-SubCell"/>
</dbReference>
<evidence type="ECO:0000313" key="5">
    <source>
        <dbReference type="Proteomes" id="UP001519460"/>
    </source>
</evidence>
<organism evidence="4 5">
    <name type="scientific">Batillaria attramentaria</name>
    <dbReference type="NCBI Taxonomy" id="370345"/>
    <lineage>
        <taxon>Eukaryota</taxon>
        <taxon>Metazoa</taxon>
        <taxon>Spiralia</taxon>
        <taxon>Lophotrochozoa</taxon>
        <taxon>Mollusca</taxon>
        <taxon>Gastropoda</taxon>
        <taxon>Caenogastropoda</taxon>
        <taxon>Sorbeoconcha</taxon>
        <taxon>Cerithioidea</taxon>
        <taxon>Batillariidae</taxon>
        <taxon>Batillaria</taxon>
    </lineage>
</organism>
<dbReference type="Gene3D" id="2.30.42.10">
    <property type="match status" value="1"/>
</dbReference>
<dbReference type="PROSITE" id="PS50106">
    <property type="entry name" value="PDZ"/>
    <property type="match status" value="1"/>
</dbReference>
<feature type="domain" description="PDZ" evidence="3">
    <location>
        <begin position="44"/>
        <end position="111"/>
    </location>
</feature>
<dbReference type="InterPro" id="IPR050614">
    <property type="entry name" value="Synaptic_Scaffolding_LAP-MAGUK"/>
</dbReference>
<evidence type="ECO:0000256" key="1">
    <source>
        <dbReference type="ARBA" id="ARBA00004370"/>
    </source>
</evidence>
<evidence type="ECO:0000256" key="2">
    <source>
        <dbReference type="ARBA" id="ARBA00023136"/>
    </source>
</evidence>
<evidence type="ECO:0000259" key="3">
    <source>
        <dbReference type="PROSITE" id="PS50106"/>
    </source>
</evidence>
<comment type="subcellular location">
    <subcellularLocation>
        <location evidence="1">Membrane</location>
    </subcellularLocation>
</comment>
<comment type="caution">
    <text evidence="4">The sequence shown here is derived from an EMBL/GenBank/DDBJ whole genome shotgun (WGS) entry which is preliminary data.</text>
</comment>
<dbReference type="EMBL" id="JACVVK020000196">
    <property type="protein sequence ID" value="KAK7485306.1"/>
    <property type="molecule type" value="Genomic_DNA"/>
</dbReference>
<dbReference type="InterPro" id="IPR036034">
    <property type="entry name" value="PDZ_sf"/>
</dbReference>
<keyword evidence="5" id="KW-1185">Reference proteome</keyword>
<dbReference type="SUPFAM" id="SSF50156">
    <property type="entry name" value="PDZ domain-like"/>
    <property type="match status" value="1"/>
</dbReference>
<name>A0ABD0KDS6_9CAEN</name>